<dbReference type="InterPro" id="IPR050490">
    <property type="entry name" value="Bact_solute-bd_prot1"/>
</dbReference>
<evidence type="ECO:0000256" key="2">
    <source>
        <dbReference type="ARBA" id="ARBA00008520"/>
    </source>
</evidence>
<proteinExistence type="inferred from homology"/>
<dbReference type="Gene3D" id="3.40.190.10">
    <property type="entry name" value="Periplasmic binding protein-like II"/>
    <property type="match status" value="1"/>
</dbReference>
<dbReference type="GO" id="GO:0042597">
    <property type="term" value="C:periplasmic space"/>
    <property type="evidence" value="ECO:0007669"/>
    <property type="project" value="UniProtKB-SubCell"/>
</dbReference>
<dbReference type="Pfam" id="PF01547">
    <property type="entry name" value="SBP_bac_1"/>
    <property type="match status" value="1"/>
</dbReference>
<evidence type="ECO:0000313" key="4">
    <source>
        <dbReference type="Proteomes" id="UP000435649"/>
    </source>
</evidence>
<dbReference type="SUPFAM" id="SSF53850">
    <property type="entry name" value="Periplasmic binding protein-like II"/>
    <property type="match status" value="1"/>
</dbReference>
<dbReference type="InterPro" id="IPR006059">
    <property type="entry name" value="SBP"/>
</dbReference>
<dbReference type="RefSeq" id="WP_154417171.1">
    <property type="nucleotide sequence ID" value="NZ_CALXOB010000053.1"/>
</dbReference>
<comment type="subcellular location">
    <subcellularLocation>
        <location evidence="1">Periplasm</location>
    </subcellularLocation>
</comment>
<accession>A0A844FYQ5</accession>
<keyword evidence="4" id="KW-1185">Reference proteome</keyword>
<dbReference type="Proteomes" id="UP000435649">
    <property type="component" value="Unassembled WGS sequence"/>
</dbReference>
<dbReference type="PANTHER" id="PTHR43649:SF12">
    <property type="entry name" value="DIACETYLCHITOBIOSE BINDING PROTEIN DASA"/>
    <property type="match status" value="1"/>
</dbReference>
<dbReference type="EMBL" id="VUNS01000003">
    <property type="protein sequence ID" value="MST96407.1"/>
    <property type="molecule type" value="Genomic_DNA"/>
</dbReference>
<protein>
    <submittedName>
        <fullName evidence="3">Extracellular solute-binding protein</fullName>
    </submittedName>
</protein>
<comment type="similarity">
    <text evidence="2">Belongs to the bacterial solute-binding protein 1 family.</text>
</comment>
<sequence length="487" mass="54984">MRKLFLIVVIALALASVCTVLSLRSKADRPVLVWATGICPERYEQAELFRKWLVRNGHTAPDGGPVCDIELQASDQQSSLIQAVSGMGSDLIDRIAVERFAPMGVLEDITEFACENGLNPERNYGPAAELLTCEGRQYVYPCNLACYGLLVNVDTFEKVGMAAPPEEWTPEEFERIGLEFTRRANAGKPRQEVFFCAWTPMMLQLARSRGADVFNETLTAAKLNRTEFIDAVKLQHKWTEIDHLMPTAAERAGDHSRQSVNNDASLLFASGRYAMFLTGRYANMDLRRMKQPVRQSFSQLPQFGFKNMRLLARSTGIYRGTKYPEYAKLFLLFLADREYNNQIITGADGLPPNPAFAENNPEYLNPPEYPNEGNLHANELKWAKTIGFNDPVSPYYPLGDNKLNYAYEKFTNGLATPEQALTDAERFINHSIAEHAASSGAIRKRYEADCALQRKIDEYKAAGKKLPTEWIRNSFLRAWYAQQGMLE</sequence>
<evidence type="ECO:0000256" key="1">
    <source>
        <dbReference type="ARBA" id="ARBA00004418"/>
    </source>
</evidence>
<gene>
    <name evidence="3" type="ORF">FYJ85_05020</name>
</gene>
<evidence type="ECO:0000313" key="3">
    <source>
        <dbReference type="EMBL" id="MST96407.1"/>
    </source>
</evidence>
<comment type="caution">
    <text evidence="3">The sequence shown here is derived from an EMBL/GenBank/DDBJ whole genome shotgun (WGS) entry which is preliminary data.</text>
</comment>
<dbReference type="PANTHER" id="PTHR43649">
    <property type="entry name" value="ARABINOSE-BINDING PROTEIN-RELATED"/>
    <property type="match status" value="1"/>
</dbReference>
<dbReference type="AlphaFoldDB" id="A0A844FYQ5"/>
<organism evidence="3 4">
    <name type="scientific">Victivallis lenta</name>
    <dbReference type="NCBI Taxonomy" id="2606640"/>
    <lineage>
        <taxon>Bacteria</taxon>
        <taxon>Pseudomonadati</taxon>
        <taxon>Lentisphaerota</taxon>
        <taxon>Lentisphaeria</taxon>
        <taxon>Victivallales</taxon>
        <taxon>Victivallaceae</taxon>
        <taxon>Victivallis</taxon>
    </lineage>
</organism>
<reference evidence="3 4" key="1">
    <citation type="submission" date="2019-08" db="EMBL/GenBank/DDBJ databases">
        <title>In-depth cultivation of the pig gut microbiome towards novel bacterial diversity and tailored functional studies.</title>
        <authorList>
            <person name="Wylensek D."/>
            <person name="Hitch T.C.A."/>
            <person name="Clavel T."/>
        </authorList>
    </citation>
    <scope>NUCLEOTIDE SEQUENCE [LARGE SCALE GENOMIC DNA]</scope>
    <source>
        <strain evidence="3 4">BBE-744-WT-12</strain>
    </source>
</reference>
<name>A0A844FYQ5_9BACT</name>